<dbReference type="InterPro" id="IPR050194">
    <property type="entry name" value="Glycosyltransferase_grp1"/>
</dbReference>
<proteinExistence type="predicted"/>
<keyword evidence="4" id="KW-1185">Reference proteome</keyword>
<organism evidence="3 4">
    <name type="scientific">Halobellus salinus</name>
    <dbReference type="NCBI Taxonomy" id="931585"/>
    <lineage>
        <taxon>Archaea</taxon>
        <taxon>Methanobacteriati</taxon>
        <taxon>Methanobacteriota</taxon>
        <taxon>Stenosarchaea group</taxon>
        <taxon>Halobacteria</taxon>
        <taxon>Halobacteriales</taxon>
        <taxon>Haloferacaceae</taxon>
        <taxon>Halobellus</taxon>
    </lineage>
</organism>
<feature type="domain" description="Glycosyltransferase subfamily 4-like N-terminal" evidence="2">
    <location>
        <begin position="31"/>
        <end position="227"/>
    </location>
</feature>
<keyword evidence="3" id="KW-0808">Transferase</keyword>
<comment type="caution">
    <text evidence="3">The sequence shown here is derived from an EMBL/GenBank/DDBJ whole genome shotgun (WGS) entry which is preliminary data.</text>
</comment>
<evidence type="ECO:0000259" key="1">
    <source>
        <dbReference type="Pfam" id="PF00534"/>
    </source>
</evidence>
<evidence type="ECO:0000259" key="2">
    <source>
        <dbReference type="Pfam" id="PF13579"/>
    </source>
</evidence>
<name>A0A830ER49_9EURY</name>
<dbReference type="PANTHER" id="PTHR45947:SF13">
    <property type="entry name" value="TRANSFERASE"/>
    <property type="match status" value="1"/>
</dbReference>
<dbReference type="SUPFAM" id="SSF53756">
    <property type="entry name" value="UDP-Glycosyltransferase/glycogen phosphorylase"/>
    <property type="match status" value="1"/>
</dbReference>
<dbReference type="Pfam" id="PF13579">
    <property type="entry name" value="Glyco_trans_4_4"/>
    <property type="match status" value="1"/>
</dbReference>
<reference evidence="3" key="2">
    <citation type="submission" date="2020-09" db="EMBL/GenBank/DDBJ databases">
        <authorList>
            <person name="Sun Q."/>
            <person name="Ohkuma M."/>
        </authorList>
    </citation>
    <scope>NUCLEOTIDE SEQUENCE</scope>
    <source>
        <strain evidence="3">JCM 14359</strain>
    </source>
</reference>
<dbReference type="Proteomes" id="UP000653099">
    <property type="component" value="Unassembled WGS sequence"/>
</dbReference>
<evidence type="ECO:0000313" key="4">
    <source>
        <dbReference type="Proteomes" id="UP000653099"/>
    </source>
</evidence>
<gene>
    <name evidence="3" type="ORF">GCM10008995_09710</name>
</gene>
<dbReference type="GO" id="GO:0016757">
    <property type="term" value="F:glycosyltransferase activity"/>
    <property type="evidence" value="ECO:0007669"/>
    <property type="project" value="InterPro"/>
</dbReference>
<dbReference type="Gene3D" id="3.40.50.2000">
    <property type="entry name" value="Glycogen Phosphorylase B"/>
    <property type="match status" value="2"/>
</dbReference>
<dbReference type="InterPro" id="IPR001296">
    <property type="entry name" value="Glyco_trans_1"/>
</dbReference>
<dbReference type="EMBL" id="BMOC01000004">
    <property type="protein sequence ID" value="GGJ01976.1"/>
    <property type="molecule type" value="Genomic_DNA"/>
</dbReference>
<feature type="domain" description="Glycosyl transferase family 1" evidence="1">
    <location>
        <begin position="265"/>
        <end position="392"/>
    </location>
</feature>
<dbReference type="Pfam" id="PF00534">
    <property type="entry name" value="Glycos_transf_1"/>
    <property type="match status" value="1"/>
</dbReference>
<sequence length="426" mass="47474">MDDEVRNDPDVMSDITDSDIRPLLVNASDTGGSATATKRIHYGLRRIGVDSRMLVQQKSTDDPTIVGPESTVGRAWSLARPHVDMLPLRFYGRSDGFAVNWLPERKLERIREIDPDVVHLNWVWRGALSVRTIGRLDRPVVWRLPDMAALTGGCHYAYGCDRFEDRCGSCPQLDSGADLDLSRLTWHRKSHHWDDLDLTIVTPSSWLAEQARRSSLFGDKRIEVIPNALDTETYRPRDPKLGREFFDLPEDKRLVLFGAVDPMGDYRKGADLLQEALQSLSGEIEDVELVVFGATEPADPPDFGFPTHYVGYLHDDPSLVLLYSAADVMVVPSRYEGFGQTVSESLACGTPVVAFDATGPSDIVDHKETGWLAEAYEAEELAEGIEWVLETADREVVGDVARAQAVSSYLQSTVAKTYAELYDDVT</sequence>
<reference evidence="3" key="1">
    <citation type="journal article" date="2014" name="Int. J. Syst. Evol. Microbiol.">
        <title>Complete genome sequence of Corynebacterium casei LMG S-19264T (=DSM 44701T), isolated from a smear-ripened cheese.</title>
        <authorList>
            <consortium name="US DOE Joint Genome Institute (JGI-PGF)"/>
            <person name="Walter F."/>
            <person name="Albersmeier A."/>
            <person name="Kalinowski J."/>
            <person name="Ruckert C."/>
        </authorList>
    </citation>
    <scope>NUCLEOTIDE SEQUENCE</scope>
    <source>
        <strain evidence="3">JCM 14359</strain>
    </source>
</reference>
<protein>
    <submittedName>
        <fullName evidence="3">Glycosyl transferase</fullName>
    </submittedName>
</protein>
<dbReference type="InterPro" id="IPR028098">
    <property type="entry name" value="Glyco_trans_4-like_N"/>
</dbReference>
<evidence type="ECO:0000313" key="3">
    <source>
        <dbReference type="EMBL" id="GGJ01976.1"/>
    </source>
</evidence>
<dbReference type="PANTHER" id="PTHR45947">
    <property type="entry name" value="SULFOQUINOVOSYL TRANSFERASE SQD2"/>
    <property type="match status" value="1"/>
</dbReference>
<accession>A0A830ER49</accession>
<dbReference type="AlphaFoldDB" id="A0A830ER49"/>